<organism evidence="6 7">
    <name type="scientific">Chitinimonas viridis</name>
    <dbReference type="NCBI Taxonomy" id="664880"/>
    <lineage>
        <taxon>Bacteria</taxon>
        <taxon>Pseudomonadati</taxon>
        <taxon>Pseudomonadota</taxon>
        <taxon>Betaproteobacteria</taxon>
        <taxon>Neisseriales</taxon>
        <taxon>Chitinibacteraceae</taxon>
        <taxon>Chitinimonas</taxon>
    </lineage>
</organism>
<dbReference type="InterPro" id="IPR050808">
    <property type="entry name" value="Phage_Integrase"/>
</dbReference>
<dbReference type="PROSITE" id="PS51898">
    <property type="entry name" value="TYR_RECOMBINASE"/>
    <property type="match status" value="1"/>
</dbReference>
<dbReference type="Pfam" id="PF13356">
    <property type="entry name" value="Arm-DNA-bind_3"/>
    <property type="match status" value="1"/>
</dbReference>
<dbReference type="CDD" id="cd00801">
    <property type="entry name" value="INT_P4_C"/>
    <property type="match status" value="1"/>
</dbReference>
<dbReference type="InterPro" id="IPR002104">
    <property type="entry name" value="Integrase_catalytic"/>
</dbReference>
<proteinExistence type="inferred from homology"/>
<keyword evidence="2" id="KW-0229">DNA integration</keyword>
<dbReference type="SUPFAM" id="SSF56349">
    <property type="entry name" value="DNA breaking-rejoining enzymes"/>
    <property type="match status" value="1"/>
</dbReference>
<keyword evidence="7" id="KW-1185">Reference proteome</keyword>
<dbReference type="PANTHER" id="PTHR30629">
    <property type="entry name" value="PROPHAGE INTEGRASE"/>
    <property type="match status" value="1"/>
</dbReference>
<evidence type="ECO:0000313" key="6">
    <source>
        <dbReference type="EMBL" id="MDN3577336.1"/>
    </source>
</evidence>
<dbReference type="Gene3D" id="1.10.443.10">
    <property type="entry name" value="Intergrase catalytic core"/>
    <property type="match status" value="1"/>
</dbReference>
<dbReference type="EMBL" id="JAUFPU010000008">
    <property type="protein sequence ID" value="MDN3577336.1"/>
    <property type="molecule type" value="Genomic_DNA"/>
</dbReference>
<dbReference type="InterPro" id="IPR038488">
    <property type="entry name" value="Integrase_DNA-bd_sf"/>
</dbReference>
<reference evidence="6" key="2">
    <citation type="submission" date="2023-06" db="EMBL/GenBank/DDBJ databases">
        <authorList>
            <person name="Lucena T."/>
            <person name="Sun Q."/>
        </authorList>
    </citation>
    <scope>NUCLEOTIDE SEQUENCE</scope>
    <source>
        <strain evidence="6">CECT 7703</strain>
    </source>
</reference>
<dbReference type="InterPro" id="IPR053876">
    <property type="entry name" value="Phage_int_M"/>
</dbReference>
<evidence type="ECO:0000259" key="5">
    <source>
        <dbReference type="PROSITE" id="PS51898"/>
    </source>
</evidence>
<feature type="domain" description="Tyr recombinase" evidence="5">
    <location>
        <begin position="202"/>
        <end position="395"/>
    </location>
</feature>
<dbReference type="GO" id="GO:0003677">
    <property type="term" value="F:DNA binding"/>
    <property type="evidence" value="ECO:0007669"/>
    <property type="project" value="UniProtKB-KW"/>
</dbReference>
<dbReference type="Pfam" id="PF00589">
    <property type="entry name" value="Phage_integrase"/>
    <property type="match status" value="1"/>
</dbReference>
<evidence type="ECO:0000256" key="1">
    <source>
        <dbReference type="ARBA" id="ARBA00008857"/>
    </source>
</evidence>
<dbReference type="PANTHER" id="PTHR30629:SF9">
    <property type="entry name" value="PROTEIN INTB-RELATED"/>
    <property type="match status" value="1"/>
</dbReference>
<dbReference type="InterPro" id="IPR025166">
    <property type="entry name" value="Integrase_DNA_bind_dom"/>
</dbReference>
<reference evidence="6" key="1">
    <citation type="journal article" date="2014" name="Int. J. Syst. Evol. Microbiol.">
        <title>Complete genome of a new Firmicutes species belonging to the dominant human colonic microbiota ('Ruminococcus bicirculans') reveals two chromosomes and a selective capacity to utilize plant glucans.</title>
        <authorList>
            <consortium name="NISC Comparative Sequencing Program"/>
            <person name="Wegmann U."/>
            <person name="Louis P."/>
            <person name="Goesmann A."/>
            <person name="Henrissat B."/>
            <person name="Duncan S.H."/>
            <person name="Flint H.J."/>
        </authorList>
    </citation>
    <scope>NUCLEOTIDE SEQUENCE</scope>
    <source>
        <strain evidence="6">CECT 7703</strain>
    </source>
</reference>
<dbReference type="RefSeq" id="WP_290332787.1">
    <property type="nucleotide sequence ID" value="NZ_JAUFPU010000008.1"/>
</dbReference>
<sequence length="421" mass="48072">MALSDRQIRAAVPGEKPIKLADGQGLFLLLNPNGSRYWRLKYRIAGKEKLLSLGVYPETSLSEARKRRDEARQLIGTGIDPSQDRKDRKAAAIQATEYSFESVAREWHQRSSGKWSVDHAARILQRLEVELFPHLGARPVAELKTRDLLAPLRKIEERGALDLASRVRQHIDGIMRYAVQTDLIDTNPARDMTGALAVRKTVHRPALPLERIPELLQRVEADQGRPLTKLALRFALLTFVRSSEFRFMRWDEIDLARATWIIPASREVIKGVKHSHRGAKMREPHIVPLSRQTLAVLDEIHRLTGRFDLVFAGDHDVFKPMSENTVNTALRRMGYDTKKDVCGHGFRAMACSALLESGLWSEDAIERQMSHKERNGVRAAYIHKAEFLTQRRRMVQWWADWLDANRLLFVSPHDLAEAGKA</sequence>
<dbReference type="InterPro" id="IPR011010">
    <property type="entry name" value="DNA_brk_join_enz"/>
</dbReference>
<gene>
    <name evidence="6" type="ORF">QWZ03_11220</name>
</gene>
<dbReference type="Gene3D" id="1.10.150.130">
    <property type="match status" value="1"/>
</dbReference>
<dbReference type="Pfam" id="PF22022">
    <property type="entry name" value="Phage_int_M"/>
    <property type="match status" value="1"/>
</dbReference>
<keyword evidence="4" id="KW-0233">DNA recombination</keyword>
<evidence type="ECO:0000256" key="3">
    <source>
        <dbReference type="ARBA" id="ARBA00023125"/>
    </source>
</evidence>
<comment type="caution">
    <text evidence="6">The sequence shown here is derived from an EMBL/GenBank/DDBJ whole genome shotgun (WGS) entry which is preliminary data.</text>
</comment>
<keyword evidence="3 6" id="KW-0238">DNA-binding</keyword>
<dbReference type="Gene3D" id="3.30.160.390">
    <property type="entry name" value="Integrase, DNA-binding domain"/>
    <property type="match status" value="1"/>
</dbReference>
<dbReference type="InterPro" id="IPR013762">
    <property type="entry name" value="Integrase-like_cat_sf"/>
</dbReference>
<comment type="similarity">
    <text evidence="1">Belongs to the 'phage' integrase family.</text>
</comment>
<accession>A0ABT8B6W9</accession>
<dbReference type="Proteomes" id="UP001180081">
    <property type="component" value="Unassembled WGS sequence"/>
</dbReference>
<evidence type="ECO:0000313" key="7">
    <source>
        <dbReference type="Proteomes" id="UP001180081"/>
    </source>
</evidence>
<name>A0ABT8B6W9_9NEIS</name>
<evidence type="ECO:0000256" key="2">
    <source>
        <dbReference type="ARBA" id="ARBA00022908"/>
    </source>
</evidence>
<dbReference type="InterPro" id="IPR010998">
    <property type="entry name" value="Integrase_recombinase_N"/>
</dbReference>
<protein>
    <submittedName>
        <fullName evidence="6">Integrase arm-type DNA-binding domain-containing protein</fullName>
    </submittedName>
</protein>
<evidence type="ECO:0000256" key="4">
    <source>
        <dbReference type="ARBA" id="ARBA00023172"/>
    </source>
</evidence>